<evidence type="ECO:0000256" key="4">
    <source>
        <dbReference type="ARBA" id="ARBA00023136"/>
    </source>
</evidence>
<dbReference type="InterPro" id="IPR007715">
    <property type="entry name" value="Coq4"/>
</dbReference>
<evidence type="ECO:0000256" key="7">
    <source>
        <dbReference type="SAM" id="MobiDB-lite"/>
    </source>
</evidence>
<sequence length="317" mass="36150">MSEMVFGVELLKGSYEEMVIFLGAQYDTVDHNEKERIGPAQRDVDSQCIAKKSRSGTGEDQRRGPYAQKKYNSCHCLTVGVSEAFAGSGGDVVLVMLMEKELFRFIGYAGWNMYSACRKTVCLTEAFPPALCFYGYFLNPFSERPRIRTNTVDLDRLRKLPPNSFGNAYVAFLDHYKYSPDERHLVQFVDDPDLAYVMQRYREVHDLVHTLLEQPTDMLGEVVVKWVEGIQTGLPMCLTGGFAGSLRLAPVQTRNYLNTHLDYALRVGFEGRSLMNVYFEEHWEQPLDEFRSSLNIPPPPVRHFGRKRQKASTGVMA</sequence>
<proteinExistence type="inferred from homology"/>
<feature type="binding site" evidence="6">
    <location>
        <position position="205"/>
    </location>
    <ligand>
        <name>Zn(2+)</name>
        <dbReference type="ChEBI" id="CHEBI:29105"/>
    </ligand>
</feature>
<dbReference type="Pfam" id="PF05019">
    <property type="entry name" value="Coq4"/>
    <property type="match status" value="1"/>
</dbReference>
<dbReference type="PANTHER" id="PTHR12922">
    <property type="entry name" value="UBIQUINONE BIOSYNTHESIS PROTEIN"/>
    <property type="match status" value="1"/>
</dbReference>
<reference evidence="8 9" key="1">
    <citation type="submission" date="2013-11" db="EMBL/GenBank/DDBJ databases">
        <title>Opisthorchis viverrini - life in the bile duct.</title>
        <authorList>
            <person name="Young N.D."/>
            <person name="Nagarajan N."/>
            <person name="Lin S.J."/>
            <person name="Korhonen P.K."/>
            <person name="Jex A.R."/>
            <person name="Hall R.S."/>
            <person name="Safavi-Hemami H."/>
            <person name="Kaewkong W."/>
            <person name="Bertrand D."/>
            <person name="Gao S."/>
            <person name="Seet Q."/>
            <person name="Wongkham S."/>
            <person name="Teh B.T."/>
            <person name="Wongkham C."/>
            <person name="Intapan P.M."/>
            <person name="Maleewong W."/>
            <person name="Yang X."/>
            <person name="Hu M."/>
            <person name="Wang Z."/>
            <person name="Hofmann A."/>
            <person name="Sternberg P.W."/>
            <person name="Tan P."/>
            <person name="Wang J."/>
            <person name="Gasser R.B."/>
        </authorList>
    </citation>
    <scope>NUCLEOTIDE SEQUENCE [LARGE SCALE GENOMIC DNA]</scope>
</reference>
<keyword evidence="3 6" id="KW-0496">Mitochondrion</keyword>
<comment type="cofactor">
    <cofactor evidence="6">
        <name>Zn(2+)</name>
        <dbReference type="ChEBI" id="CHEBI:29105"/>
    </cofactor>
</comment>
<dbReference type="Proteomes" id="UP000054324">
    <property type="component" value="Unassembled WGS sequence"/>
</dbReference>
<feature type="binding site" evidence="6">
    <location>
        <position position="221"/>
    </location>
    <ligand>
        <name>Zn(2+)</name>
        <dbReference type="ChEBI" id="CHEBI:29105"/>
    </ligand>
</feature>
<keyword evidence="9" id="KW-1185">Reference proteome</keyword>
<dbReference type="HAMAP" id="MF_03111">
    <property type="entry name" value="Coq4"/>
    <property type="match status" value="1"/>
</dbReference>
<comment type="subunit">
    <text evidence="6">Component of a multi-subunit COQ enzyme complex.</text>
</comment>
<keyword evidence="4 6" id="KW-0472">Membrane</keyword>
<evidence type="ECO:0000256" key="3">
    <source>
        <dbReference type="ARBA" id="ARBA00023128"/>
    </source>
</evidence>
<protein>
    <recommendedName>
        <fullName evidence="6">Ubiquinone biosynthesis protein COQ4 homolog, mitochondrial</fullName>
    </recommendedName>
    <alternativeName>
        <fullName evidence="6">4-hydroxy-3-methoxy-5-polyprenylbenzoate decarboxylase</fullName>
        <ecNumber evidence="6">4.1.1.130</ecNumber>
    </alternativeName>
    <alternativeName>
        <fullName evidence="6">Coenzyme Q biosynthesis protein 4 homolog</fullName>
    </alternativeName>
</protein>
<dbReference type="UniPathway" id="UPA00232"/>
<feature type="binding site" evidence="6">
    <location>
        <position position="206"/>
    </location>
    <ligand>
        <name>Zn(2+)</name>
        <dbReference type="ChEBI" id="CHEBI:29105"/>
    </ligand>
</feature>
<comment type="catalytic activity">
    <reaction evidence="6">
        <text>a 4-hydroxy-3-methoxy-5-(all-trans-polyprenyl)benzoate + H(+) = a 2-methoxy-6-(all-trans-polyprenyl)phenol + CO2</text>
        <dbReference type="Rhea" id="RHEA:81179"/>
        <dbReference type="Rhea" id="RHEA-COMP:9551"/>
        <dbReference type="Rhea" id="RHEA-COMP:10931"/>
        <dbReference type="ChEBI" id="CHEBI:15378"/>
        <dbReference type="ChEBI" id="CHEBI:16526"/>
        <dbReference type="ChEBI" id="CHEBI:62731"/>
        <dbReference type="ChEBI" id="CHEBI:84443"/>
        <dbReference type="EC" id="4.1.1.130"/>
    </reaction>
</comment>
<dbReference type="STRING" id="6198.A0A074ZZ66"/>
<accession>A0A074ZZ66</accession>
<dbReference type="PANTHER" id="PTHR12922:SF7">
    <property type="entry name" value="UBIQUINONE BIOSYNTHESIS PROTEIN COQ4 HOMOLOG, MITOCHONDRIAL"/>
    <property type="match status" value="1"/>
</dbReference>
<dbReference type="GO" id="GO:0031314">
    <property type="term" value="C:extrinsic component of mitochondrial inner membrane"/>
    <property type="evidence" value="ECO:0007669"/>
    <property type="project" value="UniProtKB-UniRule"/>
</dbReference>
<keyword evidence="6" id="KW-0479">Metal-binding</keyword>
<name>A0A074ZZ66_OPIVI</name>
<dbReference type="EMBL" id="KL596631">
    <property type="protein sequence ID" value="KER32728.1"/>
    <property type="molecule type" value="Genomic_DNA"/>
</dbReference>
<comment type="pathway">
    <text evidence="6">Cofactor biosynthesis; ubiquinone biosynthesis.</text>
</comment>
<evidence type="ECO:0000256" key="2">
    <source>
        <dbReference type="ARBA" id="ARBA00022792"/>
    </source>
</evidence>
<feature type="binding site" evidence="6">
    <location>
        <position position="209"/>
    </location>
    <ligand>
        <name>Zn(2+)</name>
        <dbReference type="ChEBI" id="CHEBI:29105"/>
    </ligand>
</feature>
<keyword evidence="5 6" id="KW-0456">Lyase</keyword>
<dbReference type="OrthoDB" id="4249at2759"/>
<dbReference type="EC" id="4.1.1.130" evidence="6"/>
<feature type="region of interest" description="Disordered" evidence="7">
    <location>
        <begin position="36"/>
        <end position="64"/>
    </location>
</feature>
<evidence type="ECO:0000313" key="8">
    <source>
        <dbReference type="EMBL" id="KER32728.1"/>
    </source>
</evidence>
<gene>
    <name evidence="8" type="ORF">T265_01218</name>
</gene>
<comment type="function">
    <text evidence="6">Lyase that catalyzes the C1-decarboxylation of 4-hydroxy-3-methoxy-5-(all-trans-polyprenyl)benzoic acid into 2-methoxy-6-(all-trans-polyprenyl)phenol during ubiquinone biosynthesis.</text>
</comment>
<keyword evidence="1 6" id="KW-0831">Ubiquinone biosynthesis</keyword>
<evidence type="ECO:0000256" key="1">
    <source>
        <dbReference type="ARBA" id="ARBA00022688"/>
    </source>
</evidence>
<dbReference type="RefSeq" id="XP_009163467.1">
    <property type="nucleotide sequence ID" value="XM_009165203.1"/>
</dbReference>
<evidence type="ECO:0000313" key="9">
    <source>
        <dbReference type="Proteomes" id="UP000054324"/>
    </source>
</evidence>
<dbReference type="CTD" id="20315406"/>
<feature type="compositionally biased region" description="Basic and acidic residues" evidence="7">
    <location>
        <begin position="36"/>
        <end position="45"/>
    </location>
</feature>
<dbReference type="AlphaFoldDB" id="A0A074ZZ66"/>
<keyword evidence="6" id="KW-0862">Zinc</keyword>
<dbReference type="KEGG" id="ovi:T265_01218"/>
<keyword evidence="2 6" id="KW-0999">Mitochondrion inner membrane</keyword>
<dbReference type="GeneID" id="20315406"/>
<comment type="similarity">
    <text evidence="6">Belongs to the COQ4 family.</text>
</comment>
<dbReference type="InterPro" id="IPR027540">
    <property type="entry name" value="Coq4_euk"/>
</dbReference>
<comment type="subcellular location">
    <subcellularLocation>
        <location evidence="6">Mitochondrion inner membrane</location>
        <topology evidence="6">Peripheral membrane protein</topology>
        <orientation evidence="6">Matrix side</orientation>
    </subcellularLocation>
</comment>
<evidence type="ECO:0000256" key="5">
    <source>
        <dbReference type="ARBA" id="ARBA00023239"/>
    </source>
</evidence>
<evidence type="ECO:0000256" key="6">
    <source>
        <dbReference type="HAMAP-Rule" id="MF_03111"/>
    </source>
</evidence>
<dbReference type="GO" id="GO:0008270">
    <property type="term" value="F:zinc ion binding"/>
    <property type="evidence" value="ECO:0007669"/>
    <property type="project" value="UniProtKB-UniRule"/>
</dbReference>
<dbReference type="GO" id="GO:0120539">
    <property type="term" value="F:4-hydroxy-3-methoxy-5-polyprenylbenzoate decarboxylase activity"/>
    <property type="evidence" value="ECO:0007669"/>
    <property type="project" value="UniProtKB-EC"/>
</dbReference>
<organism evidence="8 9">
    <name type="scientific">Opisthorchis viverrini</name>
    <name type="common">Southeast Asian liver fluke</name>
    <dbReference type="NCBI Taxonomy" id="6198"/>
    <lineage>
        <taxon>Eukaryota</taxon>
        <taxon>Metazoa</taxon>
        <taxon>Spiralia</taxon>
        <taxon>Lophotrochozoa</taxon>
        <taxon>Platyhelminthes</taxon>
        <taxon>Trematoda</taxon>
        <taxon>Digenea</taxon>
        <taxon>Opisthorchiida</taxon>
        <taxon>Opisthorchiata</taxon>
        <taxon>Opisthorchiidae</taxon>
        <taxon>Opisthorchis</taxon>
    </lineage>
</organism>